<evidence type="ECO:0000256" key="1">
    <source>
        <dbReference type="SAM" id="MobiDB-lite"/>
    </source>
</evidence>
<feature type="compositionally biased region" description="Basic and acidic residues" evidence="1">
    <location>
        <begin position="1"/>
        <end position="14"/>
    </location>
</feature>
<evidence type="ECO:0000313" key="3">
    <source>
        <dbReference type="Proteomes" id="UP000694547"/>
    </source>
</evidence>
<feature type="compositionally biased region" description="Polar residues" evidence="1">
    <location>
        <begin position="20"/>
        <end position="31"/>
    </location>
</feature>
<proteinExistence type="predicted"/>
<dbReference type="Proteomes" id="UP000694547">
    <property type="component" value="Unassembled WGS sequence"/>
</dbReference>
<dbReference type="Ensembl" id="ENSPEMT00000039411.1">
    <property type="protein sequence ID" value="ENSPEMP00000034191.1"/>
    <property type="gene ID" value="ENSPEMG00000029328.1"/>
</dbReference>
<keyword evidence="3" id="KW-1185">Reference proteome</keyword>
<feature type="compositionally biased region" description="Basic and acidic residues" evidence="1">
    <location>
        <begin position="52"/>
        <end position="61"/>
    </location>
</feature>
<reference evidence="2" key="2">
    <citation type="submission" date="2025-08" db="UniProtKB">
        <authorList>
            <consortium name="Ensembl"/>
        </authorList>
    </citation>
    <scope>IDENTIFICATION</scope>
</reference>
<accession>A0A8C8URS3</accession>
<dbReference type="GeneTree" id="ENSGT00960000189739"/>
<feature type="region of interest" description="Disordered" evidence="1">
    <location>
        <begin position="48"/>
        <end position="67"/>
    </location>
</feature>
<sequence length="67" mass="7778">MKEVDNLDSVKEDWVCETGSPDNQPLNDNQQRNCDYFVDSLFEELPTVVRPRNSDQPKEHSQVLSLQ</sequence>
<name>A0A8C8URS3_PERMB</name>
<evidence type="ECO:0000313" key="2">
    <source>
        <dbReference type="Ensembl" id="ENSPEMP00000034191.1"/>
    </source>
</evidence>
<dbReference type="AlphaFoldDB" id="A0A8C8URS3"/>
<reference evidence="3" key="1">
    <citation type="submission" date="2018-10" db="EMBL/GenBank/DDBJ databases">
        <title>Improved assembly of the deer mouse Peromyscus maniculatus genome.</title>
        <authorList>
            <person name="Lassance J.-M."/>
            <person name="Hoekstra H.E."/>
        </authorList>
    </citation>
    <scope>NUCLEOTIDE SEQUENCE [LARGE SCALE GENOMIC DNA]</scope>
</reference>
<feature type="region of interest" description="Disordered" evidence="1">
    <location>
        <begin position="1"/>
        <end position="31"/>
    </location>
</feature>
<protein>
    <submittedName>
        <fullName evidence="2">Uncharacterized protein</fullName>
    </submittedName>
</protein>
<organism evidence="2 3">
    <name type="scientific">Peromyscus maniculatus bairdii</name>
    <name type="common">Prairie deer mouse</name>
    <dbReference type="NCBI Taxonomy" id="230844"/>
    <lineage>
        <taxon>Eukaryota</taxon>
        <taxon>Metazoa</taxon>
        <taxon>Chordata</taxon>
        <taxon>Craniata</taxon>
        <taxon>Vertebrata</taxon>
        <taxon>Euteleostomi</taxon>
        <taxon>Mammalia</taxon>
        <taxon>Eutheria</taxon>
        <taxon>Euarchontoglires</taxon>
        <taxon>Glires</taxon>
        <taxon>Rodentia</taxon>
        <taxon>Myomorpha</taxon>
        <taxon>Muroidea</taxon>
        <taxon>Cricetidae</taxon>
        <taxon>Neotominae</taxon>
        <taxon>Peromyscus</taxon>
    </lineage>
</organism>
<reference evidence="2" key="3">
    <citation type="submission" date="2025-09" db="UniProtKB">
        <authorList>
            <consortium name="Ensembl"/>
        </authorList>
    </citation>
    <scope>IDENTIFICATION</scope>
</reference>